<keyword evidence="1" id="KW-0479">Metal-binding</keyword>
<dbReference type="GO" id="GO:0031623">
    <property type="term" value="P:receptor internalization"/>
    <property type="evidence" value="ECO:0007669"/>
    <property type="project" value="TreeGrafter"/>
</dbReference>
<dbReference type="PROSITE" id="PS50330">
    <property type="entry name" value="UIM"/>
    <property type="match status" value="1"/>
</dbReference>
<organism evidence="9">
    <name type="scientific">Rodentolepis nana</name>
    <name type="common">Dwarf tapeworm</name>
    <name type="synonym">Hymenolepis nana</name>
    <dbReference type="NCBI Taxonomy" id="102285"/>
    <lineage>
        <taxon>Eukaryota</taxon>
        <taxon>Metazoa</taxon>
        <taxon>Spiralia</taxon>
        <taxon>Lophotrochozoa</taxon>
        <taxon>Platyhelminthes</taxon>
        <taxon>Cestoda</taxon>
        <taxon>Eucestoda</taxon>
        <taxon>Cyclophyllidea</taxon>
        <taxon>Hymenolepididae</taxon>
        <taxon>Rodentolepis</taxon>
    </lineage>
</organism>
<reference evidence="9" key="1">
    <citation type="submission" date="2017-02" db="UniProtKB">
        <authorList>
            <consortium name="WormBaseParasite"/>
        </authorList>
    </citation>
    <scope>IDENTIFICATION</scope>
</reference>
<dbReference type="GO" id="GO:0008270">
    <property type="term" value="F:zinc ion binding"/>
    <property type="evidence" value="ECO:0007669"/>
    <property type="project" value="UniProtKB-KW"/>
</dbReference>
<evidence type="ECO:0000313" key="9">
    <source>
        <dbReference type="WBParaSite" id="HNAJ_0000609701-mRNA-1"/>
    </source>
</evidence>
<dbReference type="InterPro" id="IPR000306">
    <property type="entry name" value="Znf_FYVE"/>
</dbReference>
<dbReference type="PANTHER" id="PTHR46275">
    <property type="entry name" value="HEPATOCYTE GROWTH FACTOR-REGULATED TYROSINE KINASE SUBSTRATE"/>
    <property type="match status" value="1"/>
</dbReference>
<dbReference type="Pfam" id="PF01363">
    <property type="entry name" value="FYVE"/>
    <property type="match status" value="1"/>
</dbReference>
<dbReference type="Gene3D" id="3.30.40.10">
    <property type="entry name" value="Zinc/RING finger domain, C3HC4 (zinc finger)"/>
    <property type="match status" value="1"/>
</dbReference>
<reference evidence="7 8" key="2">
    <citation type="submission" date="2018-11" db="EMBL/GenBank/DDBJ databases">
        <authorList>
            <consortium name="Pathogen Informatics"/>
        </authorList>
    </citation>
    <scope>NUCLEOTIDE SEQUENCE [LARGE SCALE GENOMIC DNA]</scope>
</reference>
<dbReference type="STRING" id="102285.A0A0R3TGA6"/>
<evidence type="ECO:0000259" key="6">
    <source>
        <dbReference type="PROSITE" id="PS50178"/>
    </source>
</evidence>
<dbReference type="GO" id="GO:0005769">
    <property type="term" value="C:early endosome"/>
    <property type="evidence" value="ECO:0007669"/>
    <property type="project" value="TreeGrafter"/>
</dbReference>
<dbReference type="SUPFAM" id="SSF57903">
    <property type="entry name" value="FYVE/PHD zinc finger"/>
    <property type="match status" value="1"/>
</dbReference>
<dbReference type="InterPro" id="IPR017455">
    <property type="entry name" value="Znf_FYVE-rel"/>
</dbReference>
<dbReference type="EMBL" id="UZAE01006029">
    <property type="protein sequence ID" value="VDO01950.1"/>
    <property type="molecule type" value="Genomic_DNA"/>
</dbReference>
<dbReference type="GO" id="GO:0043130">
    <property type="term" value="F:ubiquitin binding"/>
    <property type="evidence" value="ECO:0007669"/>
    <property type="project" value="TreeGrafter"/>
</dbReference>
<dbReference type="Proteomes" id="UP000278807">
    <property type="component" value="Unassembled WGS sequence"/>
</dbReference>
<evidence type="ECO:0000256" key="2">
    <source>
        <dbReference type="ARBA" id="ARBA00022771"/>
    </source>
</evidence>
<dbReference type="InterPro" id="IPR013083">
    <property type="entry name" value="Znf_RING/FYVE/PHD"/>
</dbReference>
<gene>
    <name evidence="7" type="ORF">HNAJ_LOCUS6090</name>
</gene>
<dbReference type="GO" id="GO:0032456">
    <property type="term" value="P:endocytic recycling"/>
    <property type="evidence" value="ECO:0007669"/>
    <property type="project" value="TreeGrafter"/>
</dbReference>
<dbReference type="AlphaFoldDB" id="A0A0R3TGA6"/>
<dbReference type="SMART" id="SM00064">
    <property type="entry name" value="FYVE"/>
    <property type="match status" value="1"/>
</dbReference>
<keyword evidence="2 4" id="KW-0863">Zinc-finger</keyword>
<dbReference type="InterPro" id="IPR003903">
    <property type="entry name" value="UIM_dom"/>
</dbReference>
<evidence type="ECO:0000256" key="1">
    <source>
        <dbReference type="ARBA" id="ARBA00022723"/>
    </source>
</evidence>
<dbReference type="PANTHER" id="PTHR46275:SF1">
    <property type="entry name" value="HEPATOCYTE GROWTH FACTOR-REGULATED TYROSINE KINASE SUBSTRATE"/>
    <property type="match status" value="1"/>
</dbReference>
<dbReference type="WBParaSite" id="HNAJ_0000609701-mRNA-1">
    <property type="protein sequence ID" value="HNAJ_0000609701-mRNA-1"/>
    <property type="gene ID" value="HNAJ_0000609701"/>
</dbReference>
<evidence type="ECO:0000256" key="4">
    <source>
        <dbReference type="PROSITE-ProRule" id="PRU00091"/>
    </source>
</evidence>
<keyword evidence="8" id="KW-1185">Reference proteome</keyword>
<feature type="region of interest" description="Disordered" evidence="5">
    <location>
        <begin position="53"/>
        <end position="84"/>
    </location>
</feature>
<dbReference type="PROSITE" id="PS50178">
    <property type="entry name" value="ZF_FYVE"/>
    <property type="match status" value="1"/>
</dbReference>
<evidence type="ECO:0000256" key="3">
    <source>
        <dbReference type="ARBA" id="ARBA00022833"/>
    </source>
</evidence>
<sequence>MIRCDLHHCRNCGNVFCGDCTTGRAGLPKYGIEKEVRVCDACLVELKVLSASGSNGAARREKPKFHSNTTTQQQQQREAERLRQKQYQKEAAAKAAKDKELRLKEEEDLQLALALSASEAESKQQIERQVSCGIFCILFISFFSCG</sequence>
<protein>
    <submittedName>
        <fullName evidence="9">FYVE-type domain-containing protein</fullName>
    </submittedName>
</protein>
<feature type="domain" description="FYVE-type" evidence="6">
    <location>
        <begin position="1"/>
        <end position="47"/>
    </location>
</feature>
<dbReference type="InterPro" id="IPR017073">
    <property type="entry name" value="HGS/VPS27"/>
</dbReference>
<evidence type="ECO:0000313" key="7">
    <source>
        <dbReference type="EMBL" id="VDO01950.1"/>
    </source>
</evidence>
<dbReference type="InterPro" id="IPR011011">
    <property type="entry name" value="Znf_FYVE_PHD"/>
</dbReference>
<proteinExistence type="predicted"/>
<keyword evidence="3" id="KW-0862">Zinc</keyword>
<accession>A0A0R3TGA6</accession>
<evidence type="ECO:0000313" key="8">
    <source>
        <dbReference type="Proteomes" id="UP000278807"/>
    </source>
</evidence>
<name>A0A0R3TGA6_RODNA</name>
<evidence type="ECO:0000256" key="5">
    <source>
        <dbReference type="SAM" id="MobiDB-lite"/>
    </source>
</evidence>
<dbReference type="OrthoDB" id="79871at2759"/>